<evidence type="ECO:0000313" key="2">
    <source>
        <dbReference type="Proteomes" id="UP001335648"/>
    </source>
</evidence>
<protein>
    <submittedName>
        <fullName evidence="1">Uncharacterized protein</fullName>
    </submittedName>
</protein>
<proteinExistence type="predicted"/>
<organism evidence="1 2">
    <name type="scientific">Champsocephalus esox</name>
    <name type="common">pike icefish</name>
    <dbReference type="NCBI Taxonomy" id="159716"/>
    <lineage>
        <taxon>Eukaryota</taxon>
        <taxon>Metazoa</taxon>
        <taxon>Chordata</taxon>
        <taxon>Craniata</taxon>
        <taxon>Vertebrata</taxon>
        <taxon>Euteleostomi</taxon>
        <taxon>Actinopterygii</taxon>
        <taxon>Neopterygii</taxon>
        <taxon>Teleostei</taxon>
        <taxon>Neoteleostei</taxon>
        <taxon>Acanthomorphata</taxon>
        <taxon>Eupercaria</taxon>
        <taxon>Perciformes</taxon>
        <taxon>Notothenioidei</taxon>
        <taxon>Channichthyidae</taxon>
        <taxon>Champsocephalus</taxon>
    </lineage>
</organism>
<evidence type="ECO:0000313" key="1">
    <source>
        <dbReference type="EMBL" id="KAK5909537.1"/>
    </source>
</evidence>
<dbReference type="EMBL" id="JAULUE010002048">
    <property type="protein sequence ID" value="KAK5909537.1"/>
    <property type="molecule type" value="Genomic_DNA"/>
</dbReference>
<dbReference type="Proteomes" id="UP001335648">
    <property type="component" value="Unassembled WGS sequence"/>
</dbReference>
<keyword evidence="2" id="KW-1185">Reference proteome</keyword>
<sequence>MCWLPIDQHLLQPGDTTCNARLPSPCSVAQLLASRLRRIGDQLEKSWTDGETESGISCCRKTVKVTGKGHLKSFLYTAIHLTVLVLVVARRYL</sequence>
<gene>
    <name evidence="1" type="ORF">CesoFtcFv8_003459</name>
</gene>
<dbReference type="AlphaFoldDB" id="A0AAN8CSM6"/>
<reference evidence="1 2" key="1">
    <citation type="journal article" date="2023" name="Mol. Biol. Evol.">
        <title>Genomics of Secondarily Temperate Adaptation in the Only Non-Antarctic Icefish.</title>
        <authorList>
            <person name="Rivera-Colon A.G."/>
            <person name="Rayamajhi N."/>
            <person name="Minhas B.F."/>
            <person name="Madrigal G."/>
            <person name="Bilyk K.T."/>
            <person name="Yoon V."/>
            <person name="Hune M."/>
            <person name="Gregory S."/>
            <person name="Cheng C.H.C."/>
            <person name="Catchen J.M."/>
        </authorList>
    </citation>
    <scope>NUCLEOTIDE SEQUENCE [LARGE SCALE GENOMIC DNA]</scope>
    <source>
        <strain evidence="1">JC2023a</strain>
    </source>
</reference>
<name>A0AAN8CSM6_9TELE</name>
<comment type="caution">
    <text evidence="1">The sequence shown here is derived from an EMBL/GenBank/DDBJ whole genome shotgun (WGS) entry which is preliminary data.</text>
</comment>
<accession>A0AAN8CSM6</accession>